<dbReference type="FunFam" id="3.40.720.10:FF:000017">
    <property type="entry name" value="Predicted protein"/>
    <property type="match status" value="1"/>
</dbReference>
<evidence type="ECO:0000313" key="2">
    <source>
        <dbReference type="EMBL" id="KAF2883976.1"/>
    </source>
</evidence>
<dbReference type="Proteomes" id="UP000801492">
    <property type="component" value="Unassembled WGS sequence"/>
</dbReference>
<dbReference type="AlphaFoldDB" id="A0A8K0CEZ1"/>
<dbReference type="CDD" id="cd16021">
    <property type="entry name" value="ALP_like"/>
    <property type="match status" value="1"/>
</dbReference>
<keyword evidence="1" id="KW-0812">Transmembrane</keyword>
<dbReference type="GO" id="GO:0005615">
    <property type="term" value="C:extracellular space"/>
    <property type="evidence" value="ECO:0007669"/>
    <property type="project" value="TreeGrafter"/>
</dbReference>
<comment type="caution">
    <text evidence="2">The sequence shown here is derived from an EMBL/GenBank/DDBJ whole genome shotgun (WGS) entry which is preliminary data.</text>
</comment>
<evidence type="ECO:0000256" key="1">
    <source>
        <dbReference type="SAM" id="Phobius"/>
    </source>
</evidence>
<organism evidence="2 3">
    <name type="scientific">Ignelater luminosus</name>
    <name type="common">Cucubano</name>
    <name type="synonym">Pyrophorus luminosus</name>
    <dbReference type="NCBI Taxonomy" id="2038154"/>
    <lineage>
        <taxon>Eukaryota</taxon>
        <taxon>Metazoa</taxon>
        <taxon>Ecdysozoa</taxon>
        <taxon>Arthropoda</taxon>
        <taxon>Hexapoda</taxon>
        <taxon>Insecta</taxon>
        <taxon>Pterygota</taxon>
        <taxon>Neoptera</taxon>
        <taxon>Endopterygota</taxon>
        <taxon>Coleoptera</taxon>
        <taxon>Polyphaga</taxon>
        <taxon>Elateriformia</taxon>
        <taxon>Elateroidea</taxon>
        <taxon>Elateridae</taxon>
        <taxon>Agrypninae</taxon>
        <taxon>Pyrophorini</taxon>
        <taxon>Ignelater</taxon>
    </lineage>
</organism>
<reference evidence="2" key="1">
    <citation type="submission" date="2019-08" db="EMBL/GenBank/DDBJ databases">
        <title>The genome of the North American firefly Photinus pyralis.</title>
        <authorList>
            <consortium name="Photinus pyralis genome working group"/>
            <person name="Fallon T.R."/>
            <person name="Sander Lower S.E."/>
            <person name="Weng J.-K."/>
        </authorList>
    </citation>
    <scope>NUCLEOTIDE SEQUENCE</scope>
    <source>
        <strain evidence="2">TRF0915ILg1</strain>
        <tissue evidence="2">Whole body</tissue>
    </source>
</reference>
<dbReference type="PANTHER" id="PTHR10974">
    <property type="entry name" value="FI08016P-RELATED"/>
    <property type="match status" value="1"/>
</dbReference>
<dbReference type="PANTHER" id="PTHR10974:SF9">
    <property type="entry name" value="DUF229 DOMAIN CONTAINING PROTEIN-RELATED"/>
    <property type="match status" value="1"/>
</dbReference>
<dbReference type="EMBL" id="VTPC01090251">
    <property type="protein sequence ID" value="KAF2883976.1"/>
    <property type="molecule type" value="Genomic_DNA"/>
</dbReference>
<dbReference type="Pfam" id="PF02995">
    <property type="entry name" value="DUF229"/>
    <property type="match status" value="1"/>
</dbReference>
<dbReference type="SUPFAM" id="SSF53649">
    <property type="entry name" value="Alkaline phosphatase-like"/>
    <property type="match status" value="1"/>
</dbReference>
<keyword evidence="1" id="KW-1133">Transmembrane helix</keyword>
<evidence type="ECO:0008006" key="4">
    <source>
        <dbReference type="Google" id="ProtNLM"/>
    </source>
</evidence>
<dbReference type="InterPro" id="IPR017850">
    <property type="entry name" value="Alkaline_phosphatase_core_sf"/>
</dbReference>
<feature type="transmembrane region" description="Helical" evidence="1">
    <location>
        <begin position="12"/>
        <end position="31"/>
    </location>
</feature>
<dbReference type="Gene3D" id="3.40.720.10">
    <property type="entry name" value="Alkaline Phosphatase, subunit A"/>
    <property type="match status" value="1"/>
</dbReference>
<accession>A0A8K0CEZ1</accession>
<dbReference type="InterPro" id="IPR004245">
    <property type="entry name" value="DUF229"/>
</dbReference>
<evidence type="ECO:0000313" key="3">
    <source>
        <dbReference type="Proteomes" id="UP000801492"/>
    </source>
</evidence>
<sequence length="663" mass="77220">MEYEIHKLSVKYKTYTLILLFIATLTLYLLYVQSYAQLSQSNLLSTLEYPNNAVLKYFKFSANSTEEINVNITTDPDYLVYSSKCRIPNVDPFNEEVKHLYKIKPYTKCTKLPLLTYITVNETTAVLHINQTAIHHYSQNGVFCCYSSVTRKEDKKNPDATINVSKCEEFDNNVTFSEDFIIVECNDVLLKKQVYKNVHAAIRINDSVKKKMENQTNQKQLNILCVGIDSVSRLNFMREMPKTRSFLEKNKWIELQGYNKVADNTYPNLMGLLSGMNESFAYEKCKPFKIGYLDKCKLLWYDYRNLGFITGYAEDESNINTFNFHKKGFLHEPTDYYFRPYMIAAEKKLKSSKVDEMTYCTGPETSGERILNLAKDFAETFRKYSYFGFFWMNSFSHNKLNSLSRMDNKVREFLEEISKDDILDNTIVLFFSDHGLRFGEIRYTHTGWLEERLPIFFMLLPEWFKISFPNKYKNLLLNKSKLTTPYDIYMTLQELLIISERNYSIVPSTACAKCKSIFEEIEVNRSCEDASIKQHWCTCGGYEHISTGNSTVKAAGEFILNKIQATIDSYTKDSKKCAKFTIKKIMTASISSNGEDWYKNDTYLLIILQTKPNAVFEGTVSVENKEGRLDFQMQGSISRLDYYDPHSHCVNDSNLKKYCYCNR</sequence>
<protein>
    <recommendedName>
        <fullName evidence="4">DUF229 domain containing protein</fullName>
    </recommendedName>
</protein>
<proteinExistence type="predicted"/>
<keyword evidence="3" id="KW-1185">Reference proteome</keyword>
<keyword evidence="1" id="KW-0472">Membrane</keyword>
<dbReference type="OrthoDB" id="413313at2759"/>
<gene>
    <name evidence="2" type="ORF">ILUMI_22204</name>
</gene>
<name>A0A8K0CEZ1_IGNLU</name>